<dbReference type="InterPro" id="IPR043128">
    <property type="entry name" value="Rev_trsase/Diguanyl_cyclase"/>
</dbReference>
<evidence type="ECO:0000256" key="2">
    <source>
        <dbReference type="SAM" id="MobiDB-lite"/>
    </source>
</evidence>
<keyword evidence="1" id="KW-0863">Zinc-finger</keyword>
<evidence type="ECO:0000313" key="8">
    <source>
        <dbReference type="WBParaSite" id="MhA1_Contig1007.frz3.fgene1"/>
    </source>
</evidence>
<keyword evidence="3" id="KW-1133">Transmembrane helix</keyword>
<dbReference type="WBParaSite" id="MhA1_Contig1007.frz3.fgene1">
    <property type="protein sequence ID" value="MhA1_Contig1007.frz3.fgene1"/>
    <property type="gene ID" value="MhA1_Contig1007.frz3.fgene1"/>
</dbReference>
<sequence length="2288" mass="263325">MQIFYLFLLIPNFLMLLHFPELHAGCCSSRHGDKHEEVQGVPAISPPTNIVHGSPQRLRHEAKAVASSSTSHDVLDENKCCPCKRASIDQMLSEDTFAGITLKFKSNDMHIGDGGYGHEGANPDEINFQLSDQEESNGDHEESPKTTVEVNVENCAGDLKKVKIDFNENKNWTIQAEVKPDIHCDAQGKEAKTFEMDDMEKMRNMMRETLQDFISQQPSTSSASAPTTSAATPKRSKPYVIPKIQQLQSNTSILQQQLEQLYNNAGGGPIRHLKVNRRCYSCNKVGHTAIACPTAAHNIDDSSSTRSLTTSIPSINQGSFRSASHELAELARRFSHFPPIMQLVMSLAIFFKQTADNMRKLKMSGTIRSTIAPSIIRLGRYLDQVRPILDADERTEEGIELLQKMLIKIRRAIALVDEKVEKWEKYIKNLTANDKAAEEDIFARYSINERHFLEWIDLGREAIVDIEIALTEGSDAHSTQSEHSEEIGVGLNRTNEVRRNIPTRNEVPVRNEQVLPPHLPRTRLPEFYGDSLRWPEFWQAFERTVDCLNIDFGLKAHYLIQCLRGKAKRAVLGYRPIEEHYEPLKDALKRQFGNEKAIRDTLHAEWKTLERVDWNVTKLREGLSEIVTLREEAQRCTRSLSYKNNSQNVQNFNNQRRFTGNSNNQRRAEPARVFTAPKNQRKDISCLFCNGPHLAGNCKQFKFIGQRMSILSEQNRCLKCLRKGHAKINCNQRYSCGVCKGDHNRIICPKIVEKEKKVQIKENECVNTGQIKENVLNIEDDCEENIILMKADLTLKERNNKLNATCFFDSGATVNFLCNELVEKLKLKKIKRMELGVVPFFKKEPVKLKTSCYSLKILLSNGEFEEILVYSINRNMMPRFRCADLKTNEIVCANIVPDMLIGMKHFWRFFKGIEPLSDYLFKVETTVGPIICGEIHNEKRTSNRKENLYTILSGNTLENEELNNYWSLETIGVRNDPICKDDKVALDIFNNTIKRKENGSYIVKWPWKTERESLPSNFSLAYKRFLNLMDKLNKNQELLNKYEEIIKSDLERGVIEKAEKKGEIEHFLPHHPVVNTKKVRIVYDASAKMREGKSLNECLYRGPIIMPDLAGLLIRFRVPKIAMWADIEKAFHTLELEEEDREVTKFIWVKDTQKPRSTQNIQYFRFAKVPFGVISSPFLLSATVRHHLEKCDDPVAKIAKENSYVDNIFIGVESTSEAWLAYKTLKKIFKDAQMNLREFVSNDIELNEQFPVEDRLEKNKPKILGIPWDICTDKINIVFPVVNFSEKLSKRIVLRQLASMFDPLGLASPSLLSAKLFFQSLWTKENKWDDKISEEKVKKWKEITDSWAINPIEINRRVTEIKSEKQLHVFSDASKCAYAACVYIKSQFKEKIYTQILYARNRLKPRKAEVTIPRMELLGVVIAKRALEFVEKQIGVEIKEKFLWCDSKPVLSWIKAGGKNEKFVENRIKEIRKNNGIKFGYKMPYLVGGPEWLKKPEEDWPNELKFEVEKENNEEDNLEIILNCATKKEENLFNFNNWNSWNKLIKCFMFVSIAARIWIEKGRKIIKGKFLSEINLENRISSSNFKKVEIFILKIAQSSFRNEKKEDIQTIIDENGLIRLKTRISNCEAEEYFKHPILLPKGCFAVKLILRKIHEELNHSGVDSTLANFLLKFWTPCARRITKIVIKECKKCQKIISPKFALPEMPLLPKERVRQSRPFEFVGVDYLGPSICKIEGSKVKFWIALFTCLSTRGIHLDLVTDLSALSFLNILRRFVALRGAPVKIISDNGNQFIVIAKVINAIIEGKWKKEKTKNDEKVFNNYLIEKEIEWKFIPALSPWQGGVYERLVKLVKDCFKRSLGSLILNLEELRTFIKEVEMSINCRPISHISVEKDGPICLRPIDFMIPKIEENMIEDNSNKELENEKDLTVEDSKKVDKRNRNTHPMVTRSKVALCLQFVQLIYLITIAFAQPPRYINCKGCFMKCRTFGAEANAVEYINKIELCCAGSCLLETNGISRLKFIIPKDKTTLEYKCRATYWGKRYMYRDWISCPAVDPCLRIAGVRERIFNPQCESTESLILIGIVVGLILAITLAIGLFALRILSIFGSLLKLIWYILKMPFGILFVQKKNKQKDVSEKLLLNKADNKKRIKRNRRLNKLSLLALLAIFSNSIQIISGEVEVVVIQAKSEDCQRKGGISTCKMNAINTVTLLPNEQINSLSLKNNKGNIMGELELSMHGLQIQCNQKILRYLRSYEVKVQSIKRCPAAGTCKAGRCNHIRTKDYVEELSE</sequence>
<keyword evidence="4" id="KW-0732">Signal</keyword>
<dbReference type="GO" id="GO:0042575">
    <property type="term" value="C:DNA polymerase complex"/>
    <property type="evidence" value="ECO:0007669"/>
    <property type="project" value="UniProtKB-ARBA"/>
</dbReference>
<feature type="region of interest" description="Disordered" evidence="2">
    <location>
        <begin position="214"/>
        <end position="235"/>
    </location>
</feature>
<dbReference type="InterPro" id="IPR001878">
    <property type="entry name" value="Znf_CCHC"/>
</dbReference>
<dbReference type="InterPro" id="IPR005312">
    <property type="entry name" value="DUF1759"/>
</dbReference>
<dbReference type="Pfam" id="PF07245">
    <property type="entry name" value="Phlebovirus_G2"/>
    <property type="match status" value="1"/>
</dbReference>
<dbReference type="GO" id="GO:0015074">
    <property type="term" value="P:DNA integration"/>
    <property type="evidence" value="ECO:0007669"/>
    <property type="project" value="InterPro"/>
</dbReference>
<dbReference type="PROSITE" id="PS50158">
    <property type="entry name" value="ZF_CCHC"/>
    <property type="match status" value="1"/>
</dbReference>
<dbReference type="InterPro" id="IPR041588">
    <property type="entry name" value="Integrase_H2C2"/>
</dbReference>
<feature type="transmembrane region" description="Helical" evidence="3">
    <location>
        <begin position="2155"/>
        <end position="2174"/>
    </location>
</feature>
<reference evidence="8" key="1">
    <citation type="submission" date="2016-11" db="UniProtKB">
        <authorList>
            <consortium name="WormBaseParasite"/>
        </authorList>
    </citation>
    <scope>IDENTIFICATION</scope>
</reference>
<organism evidence="7 8">
    <name type="scientific">Meloidogyne hapla</name>
    <name type="common">Root-knot nematode worm</name>
    <dbReference type="NCBI Taxonomy" id="6305"/>
    <lineage>
        <taxon>Eukaryota</taxon>
        <taxon>Metazoa</taxon>
        <taxon>Ecdysozoa</taxon>
        <taxon>Nematoda</taxon>
        <taxon>Chromadorea</taxon>
        <taxon>Rhabditida</taxon>
        <taxon>Tylenchina</taxon>
        <taxon>Tylenchomorpha</taxon>
        <taxon>Tylenchoidea</taxon>
        <taxon>Meloidogynidae</taxon>
        <taxon>Meloidogyninae</taxon>
        <taxon>Meloidogyne</taxon>
    </lineage>
</organism>
<keyword evidence="3" id="KW-0472">Membrane</keyword>
<dbReference type="Gene3D" id="3.30.420.10">
    <property type="entry name" value="Ribonuclease H-like superfamily/Ribonuclease H"/>
    <property type="match status" value="1"/>
</dbReference>
<dbReference type="Pfam" id="PF00078">
    <property type="entry name" value="RVT_1"/>
    <property type="match status" value="1"/>
</dbReference>
<dbReference type="OMA" id="ARYSINE"/>
<feature type="compositionally biased region" description="Low complexity" evidence="2">
    <location>
        <begin position="215"/>
        <end position="233"/>
    </location>
</feature>
<evidence type="ECO:0000256" key="3">
    <source>
        <dbReference type="SAM" id="Phobius"/>
    </source>
</evidence>
<keyword evidence="3" id="KW-0812">Transmembrane</keyword>
<dbReference type="Pfam" id="PF17921">
    <property type="entry name" value="Integrase_H2C2"/>
    <property type="match status" value="1"/>
</dbReference>
<dbReference type="PROSITE" id="PS50994">
    <property type="entry name" value="INTEGRASE"/>
    <property type="match status" value="1"/>
</dbReference>
<keyword evidence="7" id="KW-1185">Reference proteome</keyword>
<dbReference type="Gene3D" id="2.60.98.50">
    <property type="match status" value="1"/>
</dbReference>
<accession>A0A1I8AWG4</accession>
<feature type="domain" description="Integrase catalytic" evidence="6">
    <location>
        <begin position="1714"/>
        <end position="1903"/>
    </location>
</feature>
<feature type="transmembrane region" description="Helical" evidence="3">
    <location>
        <begin position="2104"/>
        <end position="2125"/>
    </location>
</feature>
<dbReference type="SMART" id="SM00343">
    <property type="entry name" value="ZnF_C2HC"/>
    <property type="match status" value="3"/>
</dbReference>
<dbReference type="InterPro" id="IPR009878">
    <property type="entry name" value="Phlebovirus_G2_fusion"/>
</dbReference>
<dbReference type="GO" id="GO:0008270">
    <property type="term" value="F:zinc ion binding"/>
    <property type="evidence" value="ECO:0007669"/>
    <property type="project" value="UniProtKB-KW"/>
</dbReference>
<keyword evidence="1" id="KW-0862">Zinc</keyword>
<dbReference type="SUPFAM" id="SSF53098">
    <property type="entry name" value="Ribonuclease H-like"/>
    <property type="match status" value="1"/>
</dbReference>
<dbReference type="GO" id="GO:0003676">
    <property type="term" value="F:nucleic acid binding"/>
    <property type="evidence" value="ECO:0007669"/>
    <property type="project" value="InterPro"/>
</dbReference>
<feature type="domain" description="CCHC-type" evidence="5">
    <location>
        <begin position="277"/>
        <end position="293"/>
    </location>
</feature>
<dbReference type="Proteomes" id="UP000095281">
    <property type="component" value="Unplaced"/>
</dbReference>
<dbReference type="PANTHER" id="PTHR47331">
    <property type="entry name" value="PHD-TYPE DOMAIN-CONTAINING PROTEIN"/>
    <property type="match status" value="1"/>
</dbReference>
<dbReference type="Gene3D" id="1.10.340.70">
    <property type="match status" value="1"/>
</dbReference>
<feature type="chain" id="PRO_5009315181" evidence="4">
    <location>
        <begin position="25"/>
        <end position="2288"/>
    </location>
</feature>
<evidence type="ECO:0000256" key="4">
    <source>
        <dbReference type="SAM" id="SignalP"/>
    </source>
</evidence>
<evidence type="ECO:0000259" key="6">
    <source>
        <dbReference type="PROSITE" id="PS50994"/>
    </source>
</evidence>
<evidence type="ECO:0000313" key="7">
    <source>
        <dbReference type="Proteomes" id="UP000095281"/>
    </source>
</evidence>
<dbReference type="InterPro" id="IPR036397">
    <property type="entry name" value="RNaseH_sf"/>
</dbReference>
<evidence type="ECO:0000256" key="1">
    <source>
        <dbReference type="PROSITE-ProRule" id="PRU00047"/>
    </source>
</evidence>
<dbReference type="PANTHER" id="PTHR47331:SF1">
    <property type="entry name" value="GAG-LIKE PROTEIN"/>
    <property type="match status" value="1"/>
</dbReference>
<proteinExistence type="predicted"/>
<evidence type="ECO:0000259" key="5">
    <source>
        <dbReference type="PROSITE" id="PS50158"/>
    </source>
</evidence>
<feature type="transmembrane region" description="Helical" evidence="3">
    <location>
        <begin position="2077"/>
        <end position="2098"/>
    </location>
</feature>
<dbReference type="Gene3D" id="3.30.70.270">
    <property type="match status" value="1"/>
</dbReference>
<dbReference type="InterPro" id="IPR000477">
    <property type="entry name" value="RT_dom"/>
</dbReference>
<dbReference type="Pfam" id="PF05380">
    <property type="entry name" value="Peptidase_A17"/>
    <property type="match status" value="1"/>
</dbReference>
<dbReference type="InterPro" id="IPR012337">
    <property type="entry name" value="RNaseH-like_sf"/>
</dbReference>
<dbReference type="Gene3D" id="3.10.10.10">
    <property type="entry name" value="HIV Type 1 Reverse Transcriptase, subunit A, domain 1"/>
    <property type="match status" value="1"/>
</dbReference>
<dbReference type="InterPro" id="IPR001584">
    <property type="entry name" value="Integrase_cat-core"/>
</dbReference>
<dbReference type="Pfam" id="PF03564">
    <property type="entry name" value="DUF1759"/>
    <property type="match status" value="1"/>
</dbReference>
<protein>
    <submittedName>
        <fullName evidence="8">CCHC-type domain-containing protein</fullName>
    </submittedName>
</protein>
<name>A0A1I8AWG4_MELHA</name>
<keyword evidence="1" id="KW-0479">Metal-binding</keyword>
<dbReference type="SUPFAM" id="SSF56672">
    <property type="entry name" value="DNA/RNA polymerases"/>
    <property type="match status" value="1"/>
</dbReference>
<dbReference type="InterPro" id="IPR008042">
    <property type="entry name" value="Retrotrans_Pao"/>
</dbReference>
<dbReference type="InterPro" id="IPR043502">
    <property type="entry name" value="DNA/RNA_pol_sf"/>
</dbReference>
<feature type="signal peptide" evidence="4">
    <location>
        <begin position="1"/>
        <end position="24"/>
    </location>
</feature>